<dbReference type="InterPro" id="IPR016181">
    <property type="entry name" value="Acyl_CoA_acyltransferase"/>
</dbReference>
<proteinExistence type="predicted"/>
<protein>
    <submittedName>
        <fullName evidence="2">GNAT family N-acetyltransferase</fullName>
        <ecNumber evidence="2">2.3.1.-</ecNumber>
    </submittedName>
</protein>
<gene>
    <name evidence="2" type="ORF">Q8A70_22170</name>
</gene>
<dbReference type="EMBL" id="JAUYVI010000007">
    <property type="protein sequence ID" value="MDQ7250413.1"/>
    <property type="molecule type" value="Genomic_DNA"/>
</dbReference>
<comment type="caution">
    <text evidence="2">The sequence shown here is derived from an EMBL/GenBank/DDBJ whole genome shotgun (WGS) entry which is preliminary data.</text>
</comment>
<organism evidence="2 3">
    <name type="scientific">Dongia sedimenti</name>
    <dbReference type="NCBI Taxonomy" id="3064282"/>
    <lineage>
        <taxon>Bacteria</taxon>
        <taxon>Pseudomonadati</taxon>
        <taxon>Pseudomonadota</taxon>
        <taxon>Alphaproteobacteria</taxon>
        <taxon>Rhodospirillales</taxon>
        <taxon>Dongiaceae</taxon>
        <taxon>Dongia</taxon>
    </lineage>
</organism>
<keyword evidence="2" id="KW-0012">Acyltransferase</keyword>
<dbReference type="InterPro" id="IPR000182">
    <property type="entry name" value="GNAT_dom"/>
</dbReference>
<reference evidence="3" key="1">
    <citation type="submission" date="2023-08" db="EMBL/GenBank/DDBJ databases">
        <title>Rhodospirillaceae gen. nov., a novel taxon isolated from the Yangtze River Yuezi River estuary sludge.</title>
        <authorList>
            <person name="Ruan L."/>
        </authorList>
    </citation>
    <scope>NUCLEOTIDE SEQUENCE [LARGE SCALE GENOMIC DNA]</scope>
    <source>
        <strain evidence="3">R-7</strain>
    </source>
</reference>
<dbReference type="EC" id="2.3.1.-" evidence="2"/>
<evidence type="ECO:0000313" key="2">
    <source>
        <dbReference type="EMBL" id="MDQ7250413.1"/>
    </source>
</evidence>
<keyword evidence="2" id="KW-0808">Transferase</keyword>
<evidence type="ECO:0000313" key="3">
    <source>
        <dbReference type="Proteomes" id="UP001230156"/>
    </source>
</evidence>
<feature type="domain" description="N-acetyltransferase" evidence="1">
    <location>
        <begin position="1"/>
        <end position="144"/>
    </location>
</feature>
<accession>A0ABU0YRR2</accession>
<sequence length="144" mass="16247">MSWWHAYEGIIPHGALTLMIGRRSIVWWRRLVHRSVPVLVADFSGEIVGYAAFGANRSRCLPQQGEVYELYLRPEYQGVGIGRELFAEARHCLKSLRLSGLVTWCLEGSEASGRFLRTQGGVDAVEGYETFGEARLKKIGFVWS</sequence>
<dbReference type="GO" id="GO:0016746">
    <property type="term" value="F:acyltransferase activity"/>
    <property type="evidence" value="ECO:0007669"/>
    <property type="project" value="UniProtKB-KW"/>
</dbReference>
<dbReference type="PROSITE" id="PS51186">
    <property type="entry name" value="GNAT"/>
    <property type="match status" value="1"/>
</dbReference>
<evidence type="ECO:0000259" key="1">
    <source>
        <dbReference type="PROSITE" id="PS51186"/>
    </source>
</evidence>
<dbReference type="Proteomes" id="UP001230156">
    <property type="component" value="Unassembled WGS sequence"/>
</dbReference>
<dbReference type="Pfam" id="PF00583">
    <property type="entry name" value="Acetyltransf_1"/>
    <property type="match status" value="1"/>
</dbReference>
<name>A0ABU0YRR2_9PROT</name>
<dbReference type="CDD" id="cd04301">
    <property type="entry name" value="NAT_SF"/>
    <property type="match status" value="1"/>
</dbReference>
<dbReference type="SUPFAM" id="SSF55729">
    <property type="entry name" value="Acyl-CoA N-acyltransferases (Nat)"/>
    <property type="match status" value="1"/>
</dbReference>
<keyword evidence="3" id="KW-1185">Reference proteome</keyword>
<dbReference type="RefSeq" id="WP_379959665.1">
    <property type="nucleotide sequence ID" value="NZ_JAUYVI010000007.1"/>
</dbReference>
<dbReference type="Gene3D" id="3.40.630.30">
    <property type="match status" value="1"/>
</dbReference>